<protein>
    <submittedName>
        <fullName evidence="1">Uncharacterized protein</fullName>
    </submittedName>
</protein>
<dbReference type="AlphaFoldDB" id="A0A1W2ADL4"/>
<dbReference type="Gene3D" id="3.40.390.70">
    <property type="match status" value="1"/>
</dbReference>
<dbReference type="RefSeq" id="WP_084287043.1">
    <property type="nucleotide sequence ID" value="NZ_FWYB01000001.1"/>
</dbReference>
<reference evidence="1 2" key="1">
    <citation type="submission" date="2017-04" db="EMBL/GenBank/DDBJ databases">
        <authorList>
            <person name="Afonso C.L."/>
            <person name="Miller P.J."/>
            <person name="Scott M.A."/>
            <person name="Spackman E."/>
            <person name="Goraichik I."/>
            <person name="Dimitrov K.M."/>
            <person name="Suarez D.L."/>
            <person name="Swayne D.E."/>
        </authorList>
    </citation>
    <scope>NUCLEOTIDE SEQUENCE [LARGE SCALE GENOMIC DNA]</scope>
    <source>
        <strain evidence="1 2">DSM 19625</strain>
    </source>
</reference>
<organism evidence="1 2">
    <name type="scientific">Pedobacter nyackensis</name>
    <dbReference type="NCBI Taxonomy" id="475255"/>
    <lineage>
        <taxon>Bacteria</taxon>
        <taxon>Pseudomonadati</taxon>
        <taxon>Bacteroidota</taxon>
        <taxon>Sphingobacteriia</taxon>
        <taxon>Sphingobacteriales</taxon>
        <taxon>Sphingobacteriaceae</taxon>
        <taxon>Pedobacter</taxon>
    </lineage>
</organism>
<gene>
    <name evidence="1" type="ORF">SAMN04488101_101476</name>
</gene>
<accession>A0A1W2ADL4</accession>
<dbReference type="STRING" id="475255.SAMN04488101_101476"/>
<keyword evidence="2" id="KW-1185">Reference proteome</keyword>
<evidence type="ECO:0000313" key="1">
    <source>
        <dbReference type="EMBL" id="SMC58338.1"/>
    </source>
</evidence>
<proteinExistence type="predicted"/>
<name>A0A1W2ADL4_9SPHI</name>
<sequence length="306" mass="34923">MKFRNVCVLALGLITTFAACKKEDNPVASDDLKISQMFGPDPNADPKVRSIYNDYGLWIRMDFNNPKEVSNGILYNDVNNRFGATKIEDNKRQEAITFTQSLLSNVSSKYTKAFFPLEFFYVKTYNGSWWAADMQMIGRSRLLLTWPNKMLNSLPVTDPATHYYKDSVLTRAIWSSLGTMASQRMEKPIDGFELAGKAYDGGLAADRINADYFKDYDAAKRDAANDELAKSGGFISGSGSRSFDSDFPQWITLMTTESYDNIKKKYLDNSPRRAKKYEVLIKFFNSYGWNIQATGNQYRQKLDLYK</sequence>
<evidence type="ECO:0000313" key="2">
    <source>
        <dbReference type="Proteomes" id="UP000192678"/>
    </source>
</evidence>
<dbReference type="EMBL" id="FWYB01000001">
    <property type="protein sequence ID" value="SMC58338.1"/>
    <property type="molecule type" value="Genomic_DNA"/>
</dbReference>
<dbReference type="Proteomes" id="UP000192678">
    <property type="component" value="Unassembled WGS sequence"/>
</dbReference>
<dbReference type="OrthoDB" id="1092467at2"/>
<dbReference type="PROSITE" id="PS51257">
    <property type="entry name" value="PROKAR_LIPOPROTEIN"/>
    <property type="match status" value="1"/>
</dbReference>